<evidence type="ECO:0000313" key="2">
    <source>
        <dbReference type="EMBL" id="EKF74025.1"/>
    </source>
</evidence>
<dbReference type="AlphaFoldDB" id="L0WDZ9"/>
<evidence type="ECO:0000313" key="3">
    <source>
        <dbReference type="Proteomes" id="UP000010164"/>
    </source>
</evidence>
<dbReference type="Proteomes" id="UP000010164">
    <property type="component" value="Unassembled WGS sequence"/>
</dbReference>
<protein>
    <submittedName>
        <fullName evidence="2">Uncharacterized protein</fullName>
    </submittedName>
</protein>
<proteinExistence type="predicted"/>
<dbReference type="PATRIC" id="fig|1177179.3.peg.2192"/>
<feature type="region of interest" description="Disordered" evidence="1">
    <location>
        <begin position="332"/>
        <end position="354"/>
    </location>
</feature>
<name>L0WDZ9_9GAMM</name>
<organism evidence="2 3">
    <name type="scientific">Alcanivorax hongdengensis A-11-3</name>
    <dbReference type="NCBI Taxonomy" id="1177179"/>
    <lineage>
        <taxon>Bacteria</taxon>
        <taxon>Pseudomonadati</taxon>
        <taxon>Pseudomonadota</taxon>
        <taxon>Gammaproteobacteria</taxon>
        <taxon>Oceanospirillales</taxon>
        <taxon>Alcanivoracaceae</taxon>
        <taxon>Alcanivorax</taxon>
    </lineage>
</organism>
<reference evidence="2 3" key="1">
    <citation type="journal article" date="2012" name="J. Bacteriol.">
        <title>Genome Sequence of the Alkane-Degrading Bacterium Alcanivorax hongdengensis Type Strain A-11-3.</title>
        <authorList>
            <person name="Lai Q."/>
            <person name="Shao Z."/>
        </authorList>
    </citation>
    <scope>NUCLEOTIDE SEQUENCE [LARGE SCALE GENOMIC DNA]</scope>
    <source>
        <strain evidence="2 3">A-11-3</strain>
    </source>
</reference>
<keyword evidence="3" id="KW-1185">Reference proteome</keyword>
<gene>
    <name evidence="2" type="ORF">A11A3_10981</name>
</gene>
<accession>L0WDZ9</accession>
<evidence type="ECO:0000256" key="1">
    <source>
        <dbReference type="SAM" id="MobiDB-lite"/>
    </source>
</evidence>
<sequence length="391" mass="43692">MFMGEFPSNRGTRKTRLTPENRTLLAVLLLNADKSGAAQIGMGKLGRMTGLSDDQLKSQFTKLAAEGYLRGRVSGFSGKCLFGRVAGYVFLNLRHMDLGGFGDQITIIQCSPGLGQATELYREAKAVHFDLKRYRDSSSGLGGYPPCHYPGIQNAIRFETQWTDDCFWHETDFSYQGDCEASEVLPKLQLDRHFQEKQLSLAASYLQMRINHYASMLLTNGERESTISLTHLKELEDSVRGELKPTEKSDVEVALRAFLTAVWQQVKYATGMIAQVKRQDQCLIDELERKEPEYLILPTEAVLRRQHALTLQISTKEGIGSGGGGCWVINMPGHDSKPDEGNDPWGGSKLSLQGGSGRKAIKYLSERSLSEEERISYGLRLRGHKYPTEKA</sequence>
<comment type="caution">
    <text evidence="2">The sequence shown here is derived from an EMBL/GenBank/DDBJ whole genome shotgun (WGS) entry which is preliminary data.</text>
</comment>
<dbReference type="EMBL" id="AMRJ01000016">
    <property type="protein sequence ID" value="EKF74025.1"/>
    <property type="molecule type" value="Genomic_DNA"/>
</dbReference>